<dbReference type="PROSITE" id="PS00211">
    <property type="entry name" value="ABC_TRANSPORTER_1"/>
    <property type="match status" value="1"/>
</dbReference>
<sequence>MEVLKFGFRYWKRNLVGAIIIQLISYAAIVADLMIPIFSEMFIDYVICDNKPANNGVFSFVLNGKYGEVHSIKLFFSLATVFIVFLLARIILIYIKNTTNQRLGLNLERDLRVITFRKLMELDSESISKYNTGELLTTMNFDTIMYKELFCRMIPNILDSIFVLITCIFLLSSINISLIAIPLIMMPIFVMALQNFKKAAKANYSNIRKSNSEMSLNVQENIEAVRLVRSFTNEELEKRKFDKSNEKMKNSYISQINLSAKFEVIFSSIKQISYIGTITVSTILVIKGYMMVGYLVACSNYVLKIMDHISQINSTLFQMQQQFVSGQKMMNFINCESKITDGKANLKISSVPNIYIKNAYLTMEENEVLKGVSLDIPYGKKVGIVGGTGSGKSVLLESLVRIHDLTDGTIEINGNDIRDYSLKSIRSNFSYVFQEVFLFSNTIDSNIAYAEPEIEKERVIKAAKHAQAHSFVKKLPVGYETIVGEKGMGISGGQKQRVSIARALLKDSPVLILDDSTSALDVDTEKRLLSDIKKHYPNKTILISAHRMSSVIDCDEIIYMQDGMIAERGTFEELMRLGGHFAKVYKIQEAQRKSVIDFDALATGEVRR</sequence>
<evidence type="ECO:0000313" key="12">
    <source>
        <dbReference type="EMBL" id="OOM63528.1"/>
    </source>
</evidence>
<keyword evidence="7 9" id="KW-1133">Transmembrane helix</keyword>
<dbReference type="Gene3D" id="1.20.1560.10">
    <property type="entry name" value="ABC transporter type 1, transmembrane domain"/>
    <property type="match status" value="1"/>
</dbReference>
<dbReference type="EC" id="3.6.3.-" evidence="12"/>
<comment type="caution">
    <text evidence="12">The sequence shown here is derived from an EMBL/GenBank/DDBJ whole genome shotgun (WGS) entry which is preliminary data.</text>
</comment>
<evidence type="ECO:0000256" key="6">
    <source>
        <dbReference type="ARBA" id="ARBA00022840"/>
    </source>
</evidence>
<evidence type="ECO:0000256" key="2">
    <source>
        <dbReference type="ARBA" id="ARBA00022448"/>
    </source>
</evidence>
<gene>
    <name evidence="12" type="primary">msbA</name>
    <name evidence="12" type="ORF">CLBCK_09390</name>
</gene>
<proteinExistence type="predicted"/>
<reference evidence="12 13" key="1">
    <citation type="submission" date="2016-05" db="EMBL/GenBank/DDBJ databases">
        <title>Microbial solvent formation.</title>
        <authorList>
            <person name="Poehlein A."/>
            <person name="Montoya Solano J.D."/>
            <person name="Flitsch S."/>
            <person name="Krabben P."/>
            <person name="Duerre P."/>
            <person name="Daniel R."/>
        </authorList>
    </citation>
    <scope>NUCLEOTIDE SEQUENCE [LARGE SCALE GENOMIC DNA]</scope>
    <source>
        <strain evidence="12 13">DSM 53</strain>
    </source>
</reference>
<feature type="transmembrane region" description="Helical" evidence="9">
    <location>
        <begin position="274"/>
        <end position="297"/>
    </location>
</feature>
<accession>A0A1S8SDG1</accession>
<dbReference type="Pfam" id="PF00005">
    <property type="entry name" value="ABC_tran"/>
    <property type="match status" value="1"/>
</dbReference>
<dbReference type="GO" id="GO:0005886">
    <property type="term" value="C:plasma membrane"/>
    <property type="evidence" value="ECO:0007669"/>
    <property type="project" value="UniProtKB-SubCell"/>
</dbReference>
<evidence type="ECO:0000259" key="10">
    <source>
        <dbReference type="PROSITE" id="PS50893"/>
    </source>
</evidence>
<dbReference type="SUPFAM" id="SSF90123">
    <property type="entry name" value="ABC transporter transmembrane region"/>
    <property type="match status" value="1"/>
</dbReference>
<dbReference type="EMBL" id="LZZI01000011">
    <property type="protein sequence ID" value="OOM63528.1"/>
    <property type="molecule type" value="Genomic_DNA"/>
</dbReference>
<evidence type="ECO:0000256" key="3">
    <source>
        <dbReference type="ARBA" id="ARBA00022475"/>
    </source>
</evidence>
<keyword evidence="8 9" id="KW-0472">Membrane</keyword>
<dbReference type="InterPro" id="IPR036640">
    <property type="entry name" value="ABC1_TM_sf"/>
</dbReference>
<keyword evidence="5" id="KW-0547">Nucleotide-binding</keyword>
<dbReference type="GO" id="GO:0005524">
    <property type="term" value="F:ATP binding"/>
    <property type="evidence" value="ECO:0007669"/>
    <property type="project" value="UniProtKB-KW"/>
</dbReference>
<evidence type="ECO:0000256" key="8">
    <source>
        <dbReference type="ARBA" id="ARBA00023136"/>
    </source>
</evidence>
<evidence type="ECO:0000313" key="13">
    <source>
        <dbReference type="Proteomes" id="UP000190973"/>
    </source>
</evidence>
<feature type="domain" description="ABC transmembrane type-1" evidence="11">
    <location>
        <begin position="27"/>
        <end position="321"/>
    </location>
</feature>
<evidence type="ECO:0000256" key="7">
    <source>
        <dbReference type="ARBA" id="ARBA00022989"/>
    </source>
</evidence>
<dbReference type="InterPro" id="IPR027417">
    <property type="entry name" value="P-loop_NTPase"/>
</dbReference>
<dbReference type="Proteomes" id="UP000190973">
    <property type="component" value="Unassembled WGS sequence"/>
</dbReference>
<dbReference type="AlphaFoldDB" id="A0A1S8SDG1"/>
<dbReference type="InterPro" id="IPR003439">
    <property type="entry name" value="ABC_transporter-like_ATP-bd"/>
</dbReference>
<dbReference type="PROSITE" id="PS50893">
    <property type="entry name" value="ABC_TRANSPORTER_2"/>
    <property type="match status" value="1"/>
</dbReference>
<evidence type="ECO:0000256" key="4">
    <source>
        <dbReference type="ARBA" id="ARBA00022692"/>
    </source>
</evidence>
<comment type="subcellular location">
    <subcellularLocation>
        <location evidence="1">Cell membrane</location>
        <topology evidence="1">Multi-pass membrane protein</topology>
    </subcellularLocation>
</comment>
<keyword evidence="6 12" id="KW-0067">ATP-binding</keyword>
<dbReference type="PANTHER" id="PTHR43394:SF1">
    <property type="entry name" value="ATP-BINDING CASSETTE SUB-FAMILY B MEMBER 10, MITOCHONDRIAL"/>
    <property type="match status" value="1"/>
</dbReference>
<keyword evidence="4 9" id="KW-0812">Transmembrane</keyword>
<dbReference type="GO" id="GO:0016887">
    <property type="term" value="F:ATP hydrolysis activity"/>
    <property type="evidence" value="ECO:0007669"/>
    <property type="project" value="InterPro"/>
</dbReference>
<name>A0A1S8SDG1_CLOBE</name>
<evidence type="ECO:0000256" key="9">
    <source>
        <dbReference type="SAM" id="Phobius"/>
    </source>
</evidence>
<dbReference type="FunFam" id="3.40.50.300:FF:000221">
    <property type="entry name" value="Multidrug ABC transporter ATP-binding protein"/>
    <property type="match status" value="1"/>
</dbReference>
<dbReference type="InterPro" id="IPR011527">
    <property type="entry name" value="ABC1_TM_dom"/>
</dbReference>
<dbReference type="InterPro" id="IPR039421">
    <property type="entry name" value="Type_1_exporter"/>
</dbReference>
<feature type="transmembrane region" description="Helical" evidence="9">
    <location>
        <begin position="15"/>
        <end position="35"/>
    </location>
</feature>
<keyword evidence="3" id="KW-1003">Cell membrane</keyword>
<feature type="transmembrane region" description="Helical" evidence="9">
    <location>
        <begin position="177"/>
        <end position="196"/>
    </location>
</feature>
<keyword evidence="2" id="KW-0813">Transport</keyword>
<dbReference type="RefSeq" id="WP_077837711.1">
    <property type="nucleotide sequence ID" value="NZ_JABTAE010000001.1"/>
</dbReference>
<feature type="transmembrane region" description="Helical" evidence="9">
    <location>
        <begin position="74"/>
        <end position="95"/>
    </location>
</feature>
<dbReference type="SMART" id="SM00382">
    <property type="entry name" value="AAA"/>
    <property type="match status" value="1"/>
</dbReference>
<dbReference type="GO" id="GO:0015421">
    <property type="term" value="F:ABC-type oligopeptide transporter activity"/>
    <property type="evidence" value="ECO:0007669"/>
    <property type="project" value="TreeGrafter"/>
</dbReference>
<feature type="domain" description="ABC transporter" evidence="10">
    <location>
        <begin position="354"/>
        <end position="587"/>
    </location>
</feature>
<dbReference type="Gene3D" id="3.40.50.300">
    <property type="entry name" value="P-loop containing nucleotide triphosphate hydrolases"/>
    <property type="match status" value="1"/>
</dbReference>
<protein>
    <submittedName>
        <fullName evidence="12">Lipid A export ATP-binding/permease protein MsbA</fullName>
        <ecNumber evidence="12">3.6.3.-</ecNumber>
    </submittedName>
</protein>
<evidence type="ECO:0000259" key="11">
    <source>
        <dbReference type="PROSITE" id="PS50929"/>
    </source>
</evidence>
<keyword evidence="12" id="KW-0378">Hydrolase</keyword>
<dbReference type="Pfam" id="PF00664">
    <property type="entry name" value="ABC_membrane"/>
    <property type="match status" value="1"/>
</dbReference>
<evidence type="ECO:0000256" key="1">
    <source>
        <dbReference type="ARBA" id="ARBA00004651"/>
    </source>
</evidence>
<feature type="transmembrane region" description="Helical" evidence="9">
    <location>
        <begin position="149"/>
        <end position="171"/>
    </location>
</feature>
<dbReference type="PROSITE" id="PS50929">
    <property type="entry name" value="ABC_TM1F"/>
    <property type="match status" value="1"/>
</dbReference>
<dbReference type="SUPFAM" id="SSF52540">
    <property type="entry name" value="P-loop containing nucleoside triphosphate hydrolases"/>
    <property type="match status" value="1"/>
</dbReference>
<dbReference type="InterPro" id="IPR003593">
    <property type="entry name" value="AAA+_ATPase"/>
</dbReference>
<organism evidence="12 13">
    <name type="scientific">Clostridium beijerinckii</name>
    <name type="common">Clostridium MP</name>
    <dbReference type="NCBI Taxonomy" id="1520"/>
    <lineage>
        <taxon>Bacteria</taxon>
        <taxon>Bacillati</taxon>
        <taxon>Bacillota</taxon>
        <taxon>Clostridia</taxon>
        <taxon>Eubacteriales</taxon>
        <taxon>Clostridiaceae</taxon>
        <taxon>Clostridium</taxon>
    </lineage>
</organism>
<evidence type="ECO:0000256" key="5">
    <source>
        <dbReference type="ARBA" id="ARBA00022741"/>
    </source>
</evidence>
<dbReference type="InterPro" id="IPR017871">
    <property type="entry name" value="ABC_transporter-like_CS"/>
</dbReference>
<dbReference type="PANTHER" id="PTHR43394">
    <property type="entry name" value="ATP-DEPENDENT PERMEASE MDL1, MITOCHONDRIAL"/>
    <property type="match status" value="1"/>
</dbReference>